<keyword evidence="3" id="KW-1185">Reference proteome</keyword>
<accession>A0A9X1DAG9</accession>
<dbReference type="PROSITE" id="PS51352">
    <property type="entry name" value="THIOREDOXIN_2"/>
    <property type="match status" value="1"/>
</dbReference>
<sequence length="166" mass="17495">MPCAAAVLLTAGAQAPAARAPRVAVASINDLRQPLPYPYDEGANADAAVAAARKQAKAQGKKLIIDLGGNWCADCRILAGVLELPEVKAFVHKHYVVVMVDVGRFDKNAQVARPYGITSLKGVPALMIVDPKTNKLINGAALFALADARNMTPQALADWLAKWVGA</sequence>
<gene>
    <name evidence="2" type="ORF">KK488_05325</name>
</gene>
<evidence type="ECO:0000313" key="3">
    <source>
        <dbReference type="Proteomes" id="UP001138757"/>
    </source>
</evidence>
<organism evidence="2 3">
    <name type="scientific">Sphingobium nicotianae</name>
    <dbReference type="NCBI Taxonomy" id="2782607"/>
    <lineage>
        <taxon>Bacteria</taxon>
        <taxon>Pseudomonadati</taxon>
        <taxon>Pseudomonadota</taxon>
        <taxon>Alphaproteobacteria</taxon>
        <taxon>Sphingomonadales</taxon>
        <taxon>Sphingomonadaceae</taxon>
        <taxon>Sphingobium</taxon>
    </lineage>
</organism>
<dbReference type="Pfam" id="PF13899">
    <property type="entry name" value="Thioredoxin_7"/>
    <property type="match status" value="1"/>
</dbReference>
<dbReference type="SUPFAM" id="SSF52833">
    <property type="entry name" value="Thioredoxin-like"/>
    <property type="match status" value="1"/>
</dbReference>
<name>A0A9X1DAG9_9SPHN</name>
<dbReference type="EMBL" id="JAHGAW010000003">
    <property type="protein sequence ID" value="MBT2186364.1"/>
    <property type="molecule type" value="Genomic_DNA"/>
</dbReference>
<protein>
    <submittedName>
        <fullName evidence="2">Thioredoxin family protein</fullName>
    </submittedName>
</protein>
<dbReference type="CDD" id="cd02947">
    <property type="entry name" value="TRX_family"/>
    <property type="match status" value="1"/>
</dbReference>
<evidence type="ECO:0000313" key="2">
    <source>
        <dbReference type="EMBL" id="MBT2186364.1"/>
    </source>
</evidence>
<dbReference type="InterPro" id="IPR013766">
    <property type="entry name" value="Thioredoxin_domain"/>
</dbReference>
<evidence type="ECO:0000259" key="1">
    <source>
        <dbReference type="PROSITE" id="PS51352"/>
    </source>
</evidence>
<reference evidence="2" key="1">
    <citation type="submission" date="2021-05" db="EMBL/GenBank/DDBJ databases">
        <title>Genome of Sphingobium sp. strain.</title>
        <authorList>
            <person name="Fan R."/>
        </authorList>
    </citation>
    <scope>NUCLEOTIDE SEQUENCE</scope>
    <source>
        <strain evidence="2">H33</strain>
    </source>
</reference>
<comment type="caution">
    <text evidence="2">The sequence shown here is derived from an EMBL/GenBank/DDBJ whole genome shotgun (WGS) entry which is preliminary data.</text>
</comment>
<dbReference type="Gene3D" id="3.40.30.10">
    <property type="entry name" value="Glutaredoxin"/>
    <property type="match status" value="1"/>
</dbReference>
<feature type="domain" description="Thioredoxin" evidence="1">
    <location>
        <begin position="9"/>
        <end position="165"/>
    </location>
</feature>
<proteinExistence type="predicted"/>
<dbReference type="AlphaFoldDB" id="A0A9X1DAG9"/>
<dbReference type="InterPro" id="IPR036249">
    <property type="entry name" value="Thioredoxin-like_sf"/>
</dbReference>
<dbReference type="Proteomes" id="UP001138757">
    <property type="component" value="Unassembled WGS sequence"/>
</dbReference>